<reference evidence="2 3" key="1">
    <citation type="submission" date="2015-11" db="EMBL/GenBank/DDBJ databases">
        <title>Draft Genome Sequence of the Strain BR 10423 (Rhizobium sp.) isolated from nodules of Mimosa pudica.</title>
        <authorList>
            <person name="Barauna A.C."/>
            <person name="Zilli J.E."/>
            <person name="Simoes-Araujo J.L."/>
            <person name="Reis V.M."/>
            <person name="James E.K."/>
            <person name="Reis F.B.Jr."/>
            <person name="Rouws L.F."/>
            <person name="Passos S.R."/>
            <person name="Gois S.R."/>
        </authorList>
    </citation>
    <scope>NUCLEOTIDE SEQUENCE [LARGE SCALE GENOMIC DNA]</scope>
    <source>
        <strain evidence="2 3">BR10423</strain>
    </source>
</reference>
<dbReference type="Proteomes" id="UP000068164">
    <property type="component" value="Unassembled WGS sequence"/>
</dbReference>
<proteinExistence type="predicted"/>
<evidence type="ECO:0000313" key="2">
    <source>
        <dbReference type="EMBL" id="KWV57212.1"/>
    </source>
</evidence>
<comment type="caution">
    <text evidence="2">The sequence shown here is derived from an EMBL/GenBank/DDBJ whole genome shotgun (WGS) entry which is preliminary data.</text>
</comment>
<feature type="transmembrane region" description="Helical" evidence="1">
    <location>
        <begin position="49"/>
        <end position="71"/>
    </location>
</feature>
<dbReference type="EMBL" id="LNCD01000031">
    <property type="protein sequence ID" value="KWV57212.1"/>
    <property type="molecule type" value="Genomic_DNA"/>
</dbReference>
<keyword evidence="1" id="KW-0812">Transmembrane</keyword>
<keyword evidence="3" id="KW-1185">Reference proteome</keyword>
<organism evidence="2 3">
    <name type="scientific">Rhizobium altiplani</name>
    <dbReference type="NCBI Taxonomy" id="1864509"/>
    <lineage>
        <taxon>Bacteria</taxon>
        <taxon>Pseudomonadati</taxon>
        <taxon>Pseudomonadota</taxon>
        <taxon>Alphaproteobacteria</taxon>
        <taxon>Hyphomicrobiales</taxon>
        <taxon>Rhizobiaceae</taxon>
        <taxon>Rhizobium/Agrobacterium group</taxon>
        <taxon>Rhizobium</taxon>
    </lineage>
</organism>
<dbReference type="RefSeq" id="WP_062368895.1">
    <property type="nucleotide sequence ID" value="NZ_LNCD01000031.1"/>
</dbReference>
<keyword evidence="1" id="KW-0472">Membrane</keyword>
<dbReference type="OrthoDB" id="8400744at2"/>
<keyword evidence="1" id="KW-1133">Transmembrane helix</keyword>
<gene>
    <name evidence="2" type="ORF">AS026_31775</name>
</gene>
<evidence type="ECO:0000313" key="3">
    <source>
        <dbReference type="Proteomes" id="UP000068164"/>
    </source>
</evidence>
<sequence length="97" mass="10642">MGWALLVSFLIGAICALRAPVLIFALIVLVVMIAYAGVSYTNGSPLMHAIAWGFVFAVVLEAGYVFAHVLLHSFYTRRESDAEKRAPQQAQSKYHAD</sequence>
<protein>
    <submittedName>
        <fullName evidence="2">Uncharacterized protein</fullName>
    </submittedName>
</protein>
<evidence type="ECO:0000256" key="1">
    <source>
        <dbReference type="SAM" id="Phobius"/>
    </source>
</evidence>
<dbReference type="AlphaFoldDB" id="A0A125Q9F7"/>
<accession>A0A125Q9F7</accession>
<name>A0A125Q9F7_9HYPH</name>